<evidence type="ECO:0000256" key="2">
    <source>
        <dbReference type="SAM" id="Phobius"/>
    </source>
</evidence>
<sequence>MAGKSMQKAQHTAYTILGQSSVYERMFYVLNHLGIQSNIMTSATYSSVDFRLTKPVILAALRTVVQKHAGLWVVFVQRPSSKRGHHDLLKARLDTIDLETCVEFEHDNGKGVEAALLERLHNEWDLASDEPDKPWWKVVVKGQDIIFVCHHSVADGIGTYVFHREFLAALNAMEWPQPPIPYPAPTEIHTSAVLGSLPKDPVVHGGLRFKLWDLVCYTLFILLLNWFLLRWIIFDSLPSARPCGRDISHPPGPESRTVSRISSLRIPASRMTRVIEACRANDTTFTPLLLILMTLTLASDHFPDAKFAWTRYAHDLRPLVDMDAIGDNGPTGDILNATGGGHHFYWLRRFRDADAALHGKISSDGSAIWDLVREYKQEMERARHGSASSMYQSAVLLGTSLEDFVARAFGSFEMSLPRTIHVSNLGPFTPTATDSKMDNGGQKSSEKNPGPWKVEEVQFSVGATNGTVGTRGIILSGAGIRGGDTIINATYEEGIVTREMAEDVLEGLMNRLEALIALD</sequence>
<evidence type="ECO:0000313" key="4">
    <source>
        <dbReference type="Proteomes" id="UP000078544"/>
    </source>
</evidence>
<dbReference type="Pfam" id="PF07247">
    <property type="entry name" value="AATase"/>
    <property type="match status" value="1"/>
</dbReference>
<dbReference type="PANTHER" id="PTHR28037">
    <property type="entry name" value="ALCOHOL O-ACETYLTRANSFERASE 1-RELATED"/>
    <property type="match status" value="1"/>
</dbReference>
<accession>A0A167Y4E1</accession>
<evidence type="ECO:0000256" key="1">
    <source>
        <dbReference type="SAM" id="MobiDB-lite"/>
    </source>
</evidence>
<dbReference type="GO" id="GO:0016740">
    <property type="term" value="F:transferase activity"/>
    <property type="evidence" value="ECO:0007669"/>
    <property type="project" value="UniProtKB-KW"/>
</dbReference>
<evidence type="ECO:0000313" key="3">
    <source>
        <dbReference type="EMBL" id="KZZ90846.1"/>
    </source>
</evidence>
<dbReference type="Proteomes" id="UP000078544">
    <property type="component" value="Unassembled WGS sequence"/>
</dbReference>
<protein>
    <submittedName>
        <fullName evidence="3">Alcohol acetyltransferase</fullName>
    </submittedName>
</protein>
<dbReference type="InterPro" id="IPR052058">
    <property type="entry name" value="Alcohol_O-acetyltransferase"/>
</dbReference>
<proteinExistence type="predicted"/>
<keyword evidence="3" id="KW-0808">Transferase</keyword>
<gene>
    <name evidence="3" type="ORF">AAL_07072</name>
</gene>
<comment type="caution">
    <text evidence="3">The sequence shown here is derived from an EMBL/GenBank/DDBJ whole genome shotgun (WGS) entry which is preliminary data.</text>
</comment>
<name>A0A167Y4E1_9HYPO</name>
<keyword evidence="4" id="KW-1185">Reference proteome</keyword>
<dbReference type="EMBL" id="AZGY01000020">
    <property type="protein sequence ID" value="KZZ90846.1"/>
    <property type="molecule type" value="Genomic_DNA"/>
</dbReference>
<dbReference type="AlphaFoldDB" id="A0A167Y4E1"/>
<dbReference type="InterPro" id="IPR023213">
    <property type="entry name" value="CAT-like_dom_sf"/>
</dbReference>
<dbReference type="Gene3D" id="3.30.559.10">
    <property type="entry name" value="Chloramphenicol acetyltransferase-like domain"/>
    <property type="match status" value="1"/>
</dbReference>
<keyword evidence="2" id="KW-0812">Transmembrane</keyword>
<dbReference type="OrthoDB" id="2150604at2759"/>
<dbReference type="SUPFAM" id="SSF52777">
    <property type="entry name" value="CoA-dependent acyltransferases"/>
    <property type="match status" value="1"/>
</dbReference>
<keyword evidence="2" id="KW-0472">Membrane</keyword>
<keyword evidence="2" id="KW-1133">Transmembrane helix</keyword>
<feature type="transmembrane region" description="Helical" evidence="2">
    <location>
        <begin position="214"/>
        <end position="233"/>
    </location>
</feature>
<feature type="region of interest" description="Disordered" evidence="1">
    <location>
        <begin position="427"/>
        <end position="451"/>
    </location>
</feature>
<dbReference type="PANTHER" id="PTHR28037:SF1">
    <property type="entry name" value="ALCOHOL O-ACETYLTRANSFERASE 1-RELATED"/>
    <property type="match status" value="1"/>
</dbReference>
<dbReference type="InterPro" id="IPR010828">
    <property type="entry name" value="Atf2/Sli1-like"/>
</dbReference>
<organism evidence="3 4">
    <name type="scientific">Moelleriella libera RCEF 2490</name>
    <dbReference type="NCBI Taxonomy" id="1081109"/>
    <lineage>
        <taxon>Eukaryota</taxon>
        <taxon>Fungi</taxon>
        <taxon>Dikarya</taxon>
        <taxon>Ascomycota</taxon>
        <taxon>Pezizomycotina</taxon>
        <taxon>Sordariomycetes</taxon>
        <taxon>Hypocreomycetidae</taxon>
        <taxon>Hypocreales</taxon>
        <taxon>Clavicipitaceae</taxon>
        <taxon>Moelleriella</taxon>
    </lineage>
</organism>
<dbReference type="STRING" id="1081109.A0A167Y4E1"/>
<reference evidence="3 4" key="1">
    <citation type="journal article" date="2016" name="Genome Biol. Evol.">
        <title>Divergent and convergent evolution of fungal pathogenicity.</title>
        <authorList>
            <person name="Shang Y."/>
            <person name="Xiao G."/>
            <person name="Zheng P."/>
            <person name="Cen K."/>
            <person name="Zhan S."/>
            <person name="Wang C."/>
        </authorList>
    </citation>
    <scope>NUCLEOTIDE SEQUENCE [LARGE SCALE GENOMIC DNA]</scope>
    <source>
        <strain evidence="3 4">RCEF 2490</strain>
    </source>
</reference>